<dbReference type="KEGG" id="ela:UCREL1_8461"/>
<reference evidence="3" key="1">
    <citation type="journal article" date="2013" name="Genome Announc.">
        <title>Draft genome sequence of the grapevine dieback fungus Eutypa lata UCR-EL1.</title>
        <authorList>
            <person name="Blanco-Ulate B."/>
            <person name="Rolshausen P.E."/>
            <person name="Cantu D."/>
        </authorList>
    </citation>
    <scope>NUCLEOTIDE SEQUENCE [LARGE SCALE GENOMIC DNA]</scope>
    <source>
        <strain evidence="3">UCR-EL1</strain>
    </source>
</reference>
<keyword evidence="1" id="KW-0732">Signal</keyword>
<accession>M7SK80</accession>
<feature type="signal peptide" evidence="1">
    <location>
        <begin position="1"/>
        <end position="21"/>
    </location>
</feature>
<dbReference type="HOGENOM" id="CLU_1151797_0_0_1"/>
<proteinExistence type="predicted"/>
<dbReference type="AlphaFoldDB" id="M7SK80"/>
<evidence type="ECO:0000313" key="3">
    <source>
        <dbReference type="Proteomes" id="UP000012174"/>
    </source>
</evidence>
<dbReference type="Proteomes" id="UP000012174">
    <property type="component" value="Unassembled WGS sequence"/>
</dbReference>
<organism evidence="2 3">
    <name type="scientific">Eutypa lata (strain UCR-EL1)</name>
    <name type="common">Grapevine dieback disease fungus</name>
    <name type="synonym">Eutypa armeniacae</name>
    <dbReference type="NCBI Taxonomy" id="1287681"/>
    <lineage>
        <taxon>Eukaryota</taxon>
        <taxon>Fungi</taxon>
        <taxon>Dikarya</taxon>
        <taxon>Ascomycota</taxon>
        <taxon>Pezizomycotina</taxon>
        <taxon>Sordariomycetes</taxon>
        <taxon>Xylariomycetidae</taxon>
        <taxon>Xylariales</taxon>
        <taxon>Diatrypaceae</taxon>
        <taxon>Eutypa</taxon>
    </lineage>
</organism>
<feature type="chain" id="PRO_5004084702" evidence="1">
    <location>
        <begin position="22"/>
        <end position="241"/>
    </location>
</feature>
<evidence type="ECO:0000313" key="2">
    <source>
        <dbReference type="EMBL" id="EMR64577.1"/>
    </source>
</evidence>
<sequence>MRRPKGKRFRLIAACPSLLLGTEHMFGDTDFQGVKWELLRKFDEGLLRSLLYGISGTDAGLKSTMYLCPDLCASRPAERVDPRDGPTGREAGDCCPCGSLLPSSGFSEGPGLEAVYLSFLAPSFSPRTNGAHVEVGVDPVCWAHIKDRVKHRAELHKTGENLLGLVARHLYFRTLLIEAFRSKSRDVVGPLRALSAISARSTIDQVEEAIRHPNEELRLLLLEGRFGSCTVDGGTYRVDIV</sequence>
<protein>
    <submittedName>
        <fullName evidence="2">Uncharacterized protein</fullName>
    </submittedName>
</protein>
<evidence type="ECO:0000256" key="1">
    <source>
        <dbReference type="SAM" id="SignalP"/>
    </source>
</evidence>
<name>M7SK80_EUTLA</name>
<dbReference type="EMBL" id="KB707043">
    <property type="protein sequence ID" value="EMR64577.1"/>
    <property type="molecule type" value="Genomic_DNA"/>
</dbReference>
<gene>
    <name evidence="2" type="ORF">UCREL1_8461</name>
</gene>
<keyword evidence="3" id="KW-1185">Reference proteome</keyword>